<organism evidence="2">
    <name type="scientific">Anguilla anguilla</name>
    <name type="common">European freshwater eel</name>
    <name type="synonym">Muraena anguilla</name>
    <dbReference type="NCBI Taxonomy" id="7936"/>
    <lineage>
        <taxon>Eukaryota</taxon>
        <taxon>Metazoa</taxon>
        <taxon>Chordata</taxon>
        <taxon>Craniata</taxon>
        <taxon>Vertebrata</taxon>
        <taxon>Euteleostomi</taxon>
        <taxon>Actinopterygii</taxon>
        <taxon>Neopterygii</taxon>
        <taxon>Teleostei</taxon>
        <taxon>Anguilliformes</taxon>
        <taxon>Anguillidae</taxon>
        <taxon>Anguilla</taxon>
    </lineage>
</organism>
<evidence type="ECO:0000313" key="2">
    <source>
        <dbReference type="EMBL" id="JAH02412.1"/>
    </source>
</evidence>
<proteinExistence type="predicted"/>
<keyword evidence="1" id="KW-0472">Membrane</keyword>
<accession>A0A0E9PDR1</accession>
<reference evidence="2" key="1">
    <citation type="submission" date="2014-11" db="EMBL/GenBank/DDBJ databases">
        <authorList>
            <person name="Amaro Gonzalez C."/>
        </authorList>
    </citation>
    <scope>NUCLEOTIDE SEQUENCE</scope>
</reference>
<keyword evidence="1" id="KW-1133">Transmembrane helix</keyword>
<feature type="transmembrane region" description="Helical" evidence="1">
    <location>
        <begin position="39"/>
        <end position="56"/>
    </location>
</feature>
<evidence type="ECO:0000256" key="1">
    <source>
        <dbReference type="SAM" id="Phobius"/>
    </source>
</evidence>
<protein>
    <submittedName>
        <fullName evidence="2">Uncharacterized protein</fullName>
    </submittedName>
</protein>
<reference evidence="2" key="2">
    <citation type="journal article" date="2015" name="Fish Shellfish Immunol.">
        <title>Early steps in the European eel (Anguilla anguilla)-Vibrio vulnificus interaction in the gills: Role of the RtxA13 toxin.</title>
        <authorList>
            <person name="Callol A."/>
            <person name="Pajuelo D."/>
            <person name="Ebbesson L."/>
            <person name="Teles M."/>
            <person name="MacKenzie S."/>
            <person name="Amaro C."/>
        </authorList>
    </citation>
    <scope>NUCLEOTIDE SEQUENCE</scope>
</reference>
<sequence length="57" mass="6465">MSTISCWLSLIQSLRSCTDLFPGLPRYLSLSLFSHSFPSWSLFLCLLTSLNICFICT</sequence>
<dbReference type="EMBL" id="GBXM01106165">
    <property type="protein sequence ID" value="JAH02412.1"/>
    <property type="molecule type" value="Transcribed_RNA"/>
</dbReference>
<keyword evidence="1" id="KW-0812">Transmembrane</keyword>
<name>A0A0E9PDR1_ANGAN</name>
<dbReference type="AlphaFoldDB" id="A0A0E9PDR1"/>